<proteinExistence type="predicted"/>
<dbReference type="AlphaFoldDB" id="A0A517VZN3"/>
<reference evidence="1 2" key="1">
    <citation type="submission" date="2019-03" db="EMBL/GenBank/DDBJ databases">
        <title>Deep-cultivation of Planctomycetes and their phenomic and genomic characterization uncovers novel biology.</title>
        <authorList>
            <person name="Wiegand S."/>
            <person name="Jogler M."/>
            <person name="Boedeker C."/>
            <person name="Pinto D."/>
            <person name="Vollmers J."/>
            <person name="Rivas-Marin E."/>
            <person name="Kohn T."/>
            <person name="Peeters S.H."/>
            <person name="Heuer A."/>
            <person name="Rast P."/>
            <person name="Oberbeckmann S."/>
            <person name="Bunk B."/>
            <person name="Jeske O."/>
            <person name="Meyerdierks A."/>
            <person name="Storesund J.E."/>
            <person name="Kallscheuer N."/>
            <person name="Luecker S."/>
            <person name="Lage O.M."/>
            <person name="Pohl T."/>
            <person name="Merkel B.J."/>
            <person name="Hornburger P."/>
            <person name="Mueller R.-W."/>
            <person name="Bruemmer F."/>
            <person name="Labrenz M."/>
            <person name="Spormann A.M."/>
            <person name="Op den Camp H."/>
            <person name="Overmann J."/>
            <person name="Amann R."/>
            <person name="Jetten M.S.M."/>
            <person name="Mascher T."/>
            <person name="Medema M.H."/>
            <person name="Devos D.P."/>
            <person name="Kaster A.-K."/>
            <person name="Ovreas L."/>
            <person name="Rohde M."/>
            <person name="Galperin M.Y."/>
            <person name="Jogler C."/>
        </authorList>
    </citation>
    <scope>NUCLEOTIDE SEQUENCE [LARGE SCALE GENOMIC DNA]</scope>
    <source>
        <strain evidence="1 2">V144</strain>
    </source>
</reference>
<name>A0A517VZN3_9PLAN</name>
<dbReference type="KEGG" id="gaw:V144x_39690"/>
<dbReference type="EMBL" id="CP037920">
    <property type="protein sequence ID" value="QDT98467.1"/>
    <property type="molecule type" value="Genomic_DNA"/>
</dbReference>
<protein>
    <submittedName>
        <fullName evidence="1">Uncharacterized protein</fullName>
    </submittedName>
</protein>
<evidence type="ECO:0000313" key="2">
    <source>
        <dbReference type="Proteomes" id="UP000318704"/>
    </source>
</evidence>
<dbReference type="Proteomes" id="UP000318704">
    <property type="component" value="Chromosome"/>
</dbReference>
<accession>A0A517VZN3</accession>
<gene>
    <name evidence="1" type="ORF">V144x_39690</name>
</gene>
<evidence type="ECO:0000313" key="1">
    <source>
        <dbReference type="EMBL" id="QDT98467.1"/>
    </source>
</evidence>
<organism evidence="1 2">
    <name type="scientific">Gimesia aquarii</name>
    <dbReference type="NCBI Taxonomy" id="2527964"/>
    <lineage>
        <taxon>Bacteria</taxon>
        <taxon>Pseudomonadati</taxon>
        <taxon>Planctomycetota</taxon>
        <taxon>Planctomycetia</taxon>
        <taxon>Planctomycetales</taxon>
        <taxon>Planctomycetaceae</taxon>
        <taxon>Gimesia</taxon>
    </lineage>
</organism>
<sequence length="85" mass="10187">MFGILNETILAIYVLLTKLVRVLPTLIRSRESSSFKRSHFWDVEFMTQLKQKNEIMRRFLSGLGIEQRSRVPVKVRSDECRFKRR</sequence>